<dbReference type="EMBL" id="JACEFO010001629">
    <property type="protein sequence ID" value="KAF8728197.1"/>
    <property type="molecule type" value="Genomic_DNA"/>
</dbReference>
<dbReference type="OrthoDB" id="693642at2759"/>
<accession>A0A835F4Y7</accession>
<organism evidence="1 2">
    <name type="scientific">Digitaria exilis</name>
    <dbReference type="NCBI Taxonomy" id="1010633"/>
    <lineage>
        <taxon>Eukaryota</taxon>
        <taxon>Viridiplantae</taxon>
        <taxon>Streptophyta</taxon>
        <taxon>Embryophyta</taxon>
        <taxon>Tracheophyta</taxon>
        <taxon>Spermatophyta</taxon>
        <taxon>Magnoliopsida</taxon>
        <taxon>Liliopsida</taxon>
        <taxon>Poales</taxon>
        <taxon>Poaceae</taxon>
        <taxon>PACMAD clade</taxon>
        <taxon>Panicoideae</taxon>
        <taxon>Panicodae</taxon>
        <taxon>Paniceae</taxon>
        <taxon>Anthephorinae</taxon>
        <taxon>Digitaria</taxon>
    </lineage>
</organism>
<reference evidence="1" key="1">
    <citation type="submission" date="2020-07" db="EMBL/GenBank/DDBJ databases">
        <title>Genome sequence and genetic diversity analysis of an under-domesticated orphan crop, white fonio (Digitaria exilis).</title>
        <authorList>
            <person name="Bennetzen J.L."/>
            <person name="Chen S."/>
            <person name="Ma X."/>
            <person name="Wang X."/>
            <person name="Yssel A.E.J."/>
            <person name="Chaluvadi S.R."/>
            <person name="Johnson M."/>
            <person name="Gangashetty P."/>
            <person name="Hamidou F."/>
            <person name="Sanogo M.D."/>
            <person name="Zwaenepoel A."/>
            <person name="Wallace J."/>
            <person name="Van De Peer Y."/>
            <person name="Van Deynze A."/>
        </authorList>
    </citation>
    <scope>NUCLEOTIDE SEQUENCE</scope>
    <source>
        <tissue evidence="1">Leaves</tissue>
    </source>
</reference>
<evidence type="ECO:0000313" key="2">
    <source>
        <dbReference type="Proteomes" id="UP000636709"/>
    </source>
</evidence>
<comment type="caution">
    <text evidence="1">The sequence shown here is derived from an EMBL/GenBank/DDBJ whole genome shotgun (WGS) entry which is preliminary data.</text>
</comment>
<proteinExistence type="predicted"/>
<keyword evidence="2" id="KW-1185">Reference proteome</keyword>
<dbReference type="AlphaFoldDB" id="A0A835F4Y7"/>
<protein>
    <submittedName>
        <fullName evidence="1">Uncharacterized protein</fullName>
    </submittedName>
</protein>
<evidence type="ECO:0000313" key="1">
    <source>
        <dbReference type="EMBL" id="KAF8728197.1"/>
    </source>
</evidence>
<gene>
    <name evidence="1" type="ORF">HU200_018785</name>
</gene>
<sequence>MAITPAYCVDEEELTSLKSLLEEGNDEIDQDIADAMRRHLSRAAELQDMEILLPEEVEWATGLEGTARQMAREMGELAADIRRGVAVLALRPGEDAAVEGLERQGALADARRADAEALVDATRRLQEKDLRRLAAAEHRVDPAWLVVVKGMAEYLDSALGDGHAPTPEEVALVAVMEGRVKGADGSMARLAGRLRRGAAEFFAARLGEEEALVGALLRQADRADAVRATVEAFMDSLRRFRDAGSSETAKVTTGADNECQDMIL</sequence>
<dbReference type="Proteomes" id="UP000636709">
    <property type="component" value="Unassembled WGS sequence"/>
</dbReference>
<name>A0A835F4Y7_9POAL</name>